<name>A0A1C6S6L1_9ACTN</name>
<evidence type="ECO:0000256" key="1">
    <source>
        <dbReference type="SAM" id="MobiDB-lite"/>
    </source>
</evidence>
<accession>A0A1C6S6L1</accession>
<evidence type="ECO:0000313" key="2">
    <source>
        <dbReference type="EMBL" id="SCL25074.1"/>
    </source>
</evidence>
<protein>
    <submittedName>
        <fullName evidence="2">Uncharacterized protein</fullName>
    </submittedName>
</protein>
<sequence length="244" mass="26369">MQHGNPPPACDLRTYRRRNTTAFKAPFGRSLGSGSRAWRNGGTCRCEMLDKRDHPVRLCDGCHPGTAGTMPAKSLASDRRDVGRLEPYVRPADSLGGEFRAILHRRMRRIAGSRRGARTRHATQSTTSFAGPVTGRIDSIDLIPVLPLPRRWVVERRVGLAEGDQGPGASLKKDVKGVGALCPPPGNTHVMRQERRAVGQAIPSSAPPTIPVNTPSRTSAATASISPAMIRSSSRNSALERTRS</sequence>
<organism evidence="2 3">
    <name type="scientific">Micromonospora inyonensis</name>
    <dbReference type="NCBI Taxonomy" id="47866"/>
    <lineage>
        <taxon>Bacteria</taxon>
        <taxon>Bacillati</taxon>
        <taxon>Actinomycetota</taxon>
        <taxon>Actinomycetes</taxon>
        <taxon>Micromonosporales</taxon>
        <taxon>Micromonosporaceae</taxon>
        <taxon>Micromonospora</taxon>
    </lineage>
</organism>
<evidence type="ECO:0000313" key="3">
    <source>
        <dbReference type="Proteomes" id="UP000198906"/>
    </source>
</evidence>
<dbReference type="EMBL" id="FMHU01000002">
    <property type="protein sequence ID" value="SCL25074.1"/>
    <property type="molecule type" value="Genomic_DNA"/>
</dbReference>
<gene>
    <name evidence="2" type="ORF">GA0074694_4121</name>
</gene>
<proteinExistence type="predicted"/>
<keyword evidence="3" id="KW-1185">Reference proteome</keyword>
<reference evidence="3" key="1">
    <citation type="submission" date="2016-06" db="EMBL/GenBank/DDBJ databases">
        <authorList>
            <person name="Varghese N."/>
        </authorList>
    </citation>
    <scope>NUCLEOTIDE SEQUENCE [LARGE SCALE GENOMIC DNA]</scope>
    <source>
        <strain evidence="3">DSM 46123</strain>
    </source>
</reference>
<feature type="compositionally biased region" description="Polar residues" evidence="1">
    <location>
        <begin position="211"/>
        <end position="237"/>
    </location>
</feature>
<dbReference type="Proteomes" id="UP000198906">
    <property type="component" value="Unassembled WGS sequence"/>
</dbReference>
<feature type="region of interest" description="Disordered" evidence="1">
    <location>
        <begin position="198"/>
        <end position="244"/>
    </location>
</feature>
<dbReference type="AlphaFoldDB" id="A0A1C6S6L1"/>